<proteinExistence type="predicted"/>
<sequence length="89" mass="9663">MTTASKYCGAEALRGRKCKSVRGSAYGAVGAGLQWLSRPGRYSEKTLREETGSYQRCSRRTLRKGEVSGQTTLSTVSPHAALMQFGSWG</sequence>
<name>A0A9Q1FK77_SYNKA</name>
<comment type="caution">
    <text evidence="1">The sequence shown here is derived from an EMBL/GenBank/DDBJ whole genome shotgun (WGS) entry which is preliminary data.</text>
</comment>
<keyword evidence="2" id="KW-1185">Reference proteome</keyword>
<evidence type="ECO:0000313" key="1">
    <source>
        <dbReference type="EMBL" id="KAJ8360343.1"/>
    </source>
</evidence>
<gene>
    <name evidence="1" type="ORF">SKAU_G00168680</name>
</gene>
<accession>A0A9Q1FK77</accession>
<reference evidence="1" key="1">
    <citation type="journal article" date="2023" name="Science">
        <title>Genome structures resolve the early diversification of teleost fishes.</title>
        <authorList>
            <person name="Parey E."/>
            <person name="Louis A."/>
            <person name="Montfort J."/>
            <person name="Bouchez O."/>
            <person name="Roques C."/>
            <person name="Iampietro C."/>
            <person name="Lluch J."/>
            <person name="Castinel A."/>
            <person name="Donnadieu C."/>
            <person name="Desvignes T."/>
            <person name="Floi Bucao C."/>
            <person name="Jouanno E."/>
            <person name="Wen M."/>
            <person name="Mejri S."/>
            <person name="Dirks R."/>
            <person name="Jansen H."/>
            <person name="Henkel C."/>
            <person name="Chen W.J."/>
            <person name="Zahm M."/>
            <person name="Cabau C."/>
            <person name="Klopp C."/>
            <person name="Thompson A.W."/>
            <person name="Robinson-Rechavi M."/>
            <person name="Braasch I."/>
            <person name="Lecointre G."/>
            <person name="Bobe J."/>
            <person name="Postlethwait J.H."/>
            <person name="Berthelot C."/>
            <person name="Roest Crollius H."/>
            <person name="Guiguen Y."/>
        </authorList>
    </citation>
    <scope>NUCLEOTIDE SEQUENCE</scope>
    <source>
        <strain evidence="1">WJC10195</strain>
    </source>
</reference>
<dbReference type="Proteomes" id="UP001152622">
    <property type="component" value="Chromosome 5"/>
</dbReference>
<evidence type="ECO:0000313" key="2">
    <source>
        <dbReference type="Proteomes" id="UP001152622"/>
    </source>
</evidence>
<protein>
    <submittedName>
        <fullName evidence="1">Uncharacterized protein</fullName>
    </submittedName>
</protein>
<dbReference type="EMBL" id="JAINUF010000005">
    <property type="protein sequence ID" value="KAJ8360343.1"/>
    <property type="molecule type" value="Genomic_DNA"/>
</dbReference>
<organism evidence="1 2">
    <name type="scientific">Synaphobranchus kaupii</name>
    <name type="common">Kaup's arrowtooth eel</name>
    <dbReference type="NCBI Taxonomy" id="118154"/>
    <lineage>
        <taxon>Eukaryota</taxon>
        <taxon>Metazoa</taxon>
        <taxon>Chordata</taxon>
        <taxon>Craniata</taxon>
        <taxon>Vertebrata</taxon>
        <taxon>Euteleostomi</taxon>
        <taxon>Actinopterygii</taxon>
        <taxon>Neopterygii</taxon>
        <taxon>Teleostei</taxon>
        <taxon>Anguilliformes</taxon>
        <taxon>Synaphobranchidae</taxon>
        <taxon>Synaphobranchus</taxon>
    </lineage>
</organism>
<dbReference type="AlphaFoldDB" id="A0A9Q1FK77"/>